<dbReference type="OrthoDB" id="289162at2759"/>
<evidence type="ECO:0000256" key="2">
    <source>
        <dbReference type="ARBA" id="ARBA00004496"/>
    </source>
</evidence>
<sequence>MSFRKRGVVIGTPKPAQGAPVKAVIPNGARPSPLDGRLTTSTGTSSLDQLLAGHSGMPLGTTLLIEENGTTDFGGTLIRYFAAEGLVQGHAVHVLGCDDSWRRELPGLGSAGNEKTTKNESASDSKMKIAWRYETLGNRSVPNRDQPLPSTAAEDSQAFCHTFNLSKRLEAKDIKGQLSGYPVGPFMGQASSSPFKMFVAKLSASLETTPPSTVHRVAIPNLLSPTVYTSLACHPQEVLQLLHALRGLSRRFATKLVIMITLPVSLYPRAAGLTRWIELLNDGVLELVPLQQRPHLEKDPKKEDKAQGMLKVHSLPIFHEKGGGMDESWRREDLSFKLSASSGLIITPYSLPPIEDEDPKPSAEKKKQEEAKKSLEF</sequence>
<evidence type="ECO:0000256" key="5">
    <source>
        <dbReference type="ARBA" id="ARBA00020265"/>
    </source>
</evidence>
<evidence type="ECO:0000256" key="9">
    <source>
        <dbReference type="SAM" id="MobiDB-lite"/>
    </source>
</evidence>
<keyword evidence="7" id="KW-0819">tRNA processing</keyword>
<organism evidence="10 11">
    <name type="scientific">[Torrubiella] hemipterigena</name>
    <dbReference type="NCBI Taxonomy" id="1531966"/>
    <lineage>
        <taxon>Eukaryota</taxon>
        <taxon>Fungi</taxon>
        <taxon>Dikarya</taxon>
        <taxon>Ascomycota</taxon>
        <taxon>Pezizomycotina</taxon>
        <taxon>Sordariomycetes</taxon>
        <taxon>Hypocreomycetidae</taxon>
        <taxon>Hypocreales</taxon>
        <taxon>Clavicipitaceae</taxon>
        <taxon>Clavicipitaceae incertae sedis</taxon>
        <taxon>'Torrubiella' clade</taxon>
    </lineage>
</organism>
<protein>
    <recommendedName>
        <fullName evidence="5">Elongator complex protein 4</fullName>
    </recommendedName>
</protein>
<dbReference type="HOGENOM" id="CLU_040685_0_0_1"/>
<keyword evidence="6" id="KW-0963">Cytoplasm</keyword>
<dbReference type="AlphaFoldDB" id="A0A0A1TJ67"/>
<dbReference type="GO" id="GO:0033588">
    <property type="term" value="C:elongator holoenzyme complex"/>
    <property type="evidence" value="ECO:0007669"/>
    <property type="project" value="InterPro"/>
</dbReference>
<evidence type="ECO:0000313" key="11">
    <source>
        <dbReference type="Proteomes" id="UP000039046"/>
    </source>
</evidence>
<evidence type="ECO:0000256" key="8">
    <source>
        <dbReference type="ARBA" id="ARBA00023242"/>
    </source>
</evidence>
<dbReference type="Gene3D" id="3.40.50.300">
    <property type="entry name" value="P-loop containing nucleotide triphosphate hydrolases"/>
    <property type="match status" value="1"/>
</dbReference>
<evidence type="ECO:0000256" key="1">
    <source>
        <dbReference type="ARBA" id="ARBA00004123"/>
    </source>
</evidence>
<feature type="compositionally biased region" description="Low complexity" evidence="9">
    <location>
        <begin position="34"/>
        <end position="51"/>
    </location>
</feature>
<evidence type="ECO:0000256" key="3">
    <source>
        <dbReference type="ARBA" id="ARBA00005043"/>
    </source>
</evidence>
<proteinExistence type="inferred from homology"/>
<reference evidence="10 11" key="1">
    <citation type="journal article" date="2015" name="Genome Announc.">
        <title>Draft Genome Sequence and Gene Annotation of the Entomopathogenic Fungus Verticillium hemipterigenum.</title>
        <authorList>
            <person name="Horn F."/>
            <person name="Habel A."/>
            <person name="Scharf D.H."/>
            <person name="Dworschak J."/>
            <person name="Brakhage A.A."/>
            <person name="Guthke R."/>
            <person name="Hertweck C."/>
            <person name="Linde J."/>
        </authorList>
    </citation>
    <scope>NUCLEOTIDE SEQUENCE [LARGE SCALE GENOMIC DNA]</scope>
</reference>
<dbReference type="GO" id="GO:0008023">
    <property type="term" value="C:transcription elongation factor complex"/>
    <property type="evidence" value="ECO:0007669"/>
    <property type="project" value="TreeGrafter"/>
</dbReference>
<comment type="subcellular location">
    <subcellularLocation>
        <location evidence="2">Cytoplasm</location>
    </subcellularLocation>
    <subcellularLocation>
        <location evidence="1">Nucleus</location>
    </subcellularLocation>
</comment>
<evidence type="ECO:0000256" key="6">
    <source>
        <dbReference type="ARBA" id="ARBA00022490"/>
    </source>
</evidence>
<dbReference type="InterPro" id="IPR027417">
    <property type="entry name" value="P-loop_NTPase"/>
</dbReference>
<dbReference type="UniPathway" id="UPA00988"/>
<evidence type="ECO:0000256" key="4">
    <source>
        <dbReference type="ARBA" id="ARBA00007573"/>
    </source>
</evidence>
<dbReference type="GO" id="GO:0002098">
    <property type="term" value="P:tRNA wobble uridine modification"/>
    <property type="evidence" value="ECO:0007669"/>
    <property type="project" value="InterPro"/>
</dbReference>
<dbReference type="EMBL" id="CDHN01000008">
    <property type="protein sequence ID" value="CEJ95129.1"/>
    <property type="molecule type" value="Genomic_DNA"/>
</dbReference>
<evidence type="ECO:0000313" key="10">
    <source>
        <dbReference type="EMBL" id="CEJ95129.1"/>
    </source>
</evidence>
<accession>A0A0A1TJ67</accession>
<dbReference type="CDD" id="cd19494">
    <property type="entry name" value="Elp4"/>
    <property type="match status" value="1"/>
</dbReference>
<dbReference type="InterPro" id="IPR008728">
    <property type="entry name" value="Elongator_complex_protein_4"/>
</dbReference>
<gene>
    <name evidence="10" type="ORF">VHEMI10627</name>
</gene>
<dbReference type="STRING" id="1531966.A0A0A1TJ67"/>
<name>A0A0A1TJ67_9HYPO</name>
<evidence type="ECO:0000256" key="7">
    <source>
        <dbReference type="ARBA" id="ARBA00022694"/>
    </source>
</evidence>
<comment type="pathway">
    <text evidence="3">tRNA modification; 5-methoxycarbonylmethyl-2-thiouridine-tRNA biosynthesis.</text>
</comment>
<comment type="similarity">
    <text evidence="4">Belongs to the ELP4 family.</text>
</comment>
<dbReference type="GO" id="GO:0005737">
    <property type="term" value="C:cytoplasm"/>
    <property type="evidence" value="ECO:0007669"/>
    <property type="project" value="UniProtKB-SubCell"/>
</dbReference>
<keyword evidence="11" id="KW-1185">Reference proteome</keyword>
<dbReference type="Pfam" id="PF05625">
    <property type="entry name" value="PAXNEB"/>
    <property type="match status" value="1"/>
</dbReference>
<keyword evidence="8" id="KW-0539">Nucleus</keyword>
<feature type="region of interest" description="Disordered" evidence="9">
    <location>
        <begin position="1"/>
        <end position="52"/>
    </location>
</feature>
<dbReference type="Proteomes" id="UP000039046">
    <property type="component" value="Unassembled WGS sequence"/>
</dbReference>
<feature type="region of interest" description="Disordered" evidence="9">
    <location>
        <begin position="348"/>
        <end position="377"/>
    </location>
</feature>
<feature type="compositionally biased region" description="Basic and acidic residues" evidence="9">
    <location>
        <begin position="359"/>
        <end position="377"/>
    </location>
</feature>
<dbReference type="PANTHER" id="PTHR12896:SF1">
    <property type="entry name" value="ELONGATOR COMPLEX PROTEIN 4"/>
    <property type="match status" value="1"/>
</dbReference>
<dbReference type="PANTHER" id="PTHR12896">
    <property type="entry name" value="PAX6 NEIGHBOR PROTEIN PAXNEB"/>
    <property type="match status" value="1"/>
</dbReference>